<reference evidence="1" key="1">
    <citation type="submission" date="2018-05" db="EMBL/GenBank/DDBJ databases">
        <authorList>
            <person name="Lanie J.A."/>
            <person name="Ng W.-L."/>
            <person name="Kazmierczak K.M."/>
            <person name="Andrzejewski T.M."/>
            <person name="Davidsen T.M."/>
            <person name="Wayne K.J."/>
            <person name="Tettelin H."/>
            <person name="Glass J.I."/>
            <person name="Rusch D."/>
            <person name="Podicherti R."/>
            <person name="Tsui H.-C.T."/>
            <person name="Winkler M.E."/>
        </authorList>
    </citation>
    <scope>NUCLEOTIDE SEQUENCE</scope>
</reference>
<accession>A0A382YYU4</accession>
<protein>
    <submittedName>
        <fullName evidence="1">Uncharacterized protein</fullName>
    </submittedName>
</protein>
<organism evidence="1">
    <name type="scientific">marine metagenome</name>
    <dbReference type="NCBI Taxonomy" id="408172"/>
    <lineage>
        <taxon>unclassified sequences</taxon>
        <taxon>metagenomes</taxon>
        <taxon>ecological metagenomes</taxon>
    </lineage>
</organism>
<sequence>NQGFTLGGLDLDNSTLTLVSATTDLTLDVSSSGWKLIAKQADSDEQLFSSNARSTFLENEDDPSQSTFMSIGNLNESNYADTDGKYKFKLVWGGKQVDSESINKEVTWTQTSWPEESTTQGFQEIGTSGYVYYNSSTGFRGLAKSTYPKCVIDGDGGTHGNWYNCVGVLVRWNGAMPGPLGKTASSMYLYIWDPVSPGTLVTQTADLTIVGGVPSLDNGTTISSTGGTFTFADGLSINGATVNLQDTTLAVGETFSNTGD</sequence>
<gene>
    <name evidence="1" type="ORF">METZ01_LOCUS441288</name>
</gene>
<name>A0A382YYU4_9ZZZZ</name>
<evidence type="ECO:0000313" key="1">
    <source>
        <dbReference type="EMBL" id="SVD88434.1"/>
    </source>
</evidence>
<feature type="non-terminal residue" evidence="1">
    <location>
        <position position="1"/>
    </location>
</feature>
<dbReference type="EMBL" id="UINC01179645">
    <property type="protein sequence ID" value="SVD88434.1"/>
    <property type="molecule type" value="Genomic_DNA"/>
</dbReference>
<dbReference type="AlphaFoldDB" id="A0A382YYU4"/>
<feature type="non-terminal residue" evidence="1">
    <location>
        <position position="260"/>
    </location>
</feature>
<proteinExistence type="predicted"/>